<dbReference type="EMBL" id="BMHV01000043">
    <property type="protein sequence ID" value="GGF76033.1"/>
    <property type="molecule type" value="Genomic_DNA"/>
</dbReference>
<organism evidence="1 2">
    <name type="scientific">Terasakiella brassicae</name>
    <dbReference type="NCBI Taxonomy" id="1634917"/>
    <lineage>
        <taxon>Bacteria</taxon>
        <taxon>Pseudomonadati</taxon>
        <taxon>Pseudomonadota</taxon>
        <taxon>Alphaproteobacteria</taxon>
        <taxon>Rhodospirillales</taxon>
        <taxon>Terasakiellaceae</taxon>
        <taxon>Terasakiella</taxon>
    </lineage>
</organism>
<accession>A0A917C7J9</accession>
<dbReference type="AlphaFoldDB" id="A0A917C7J9"/>
<sequence length="217" mass="24362">MAKTTTNFDFKPFLTVNGMEIETAETELIAHQYPCGDYIVEPTESDLAGNVTYSEKAMQVKDYSGPLVDWVHDHSFFTDYYFELACEHGVTEGDFKTEAIQLTFADGKKAQDFMFIPPTPITVMNDGKTHTLKGYVASIYLATLAWAKFLLKAKKGFEIVKNDTPSEFVGYLTAMEGYAKTSLKIHVAIASQFSEISRFIEQHVYDLLGEKLQNSAT</sequence>
<proteinExistence type="predicted"/>
<evidence type="ECO:0000313" key="2">
    <source>
        <dbReference type="Proteomes" id="UP000632498"/>
    </source>
</evidence>
<comment type="caution">
    <text evidence="1">The sequence shown here is derived from an EMBL/GenBank/DDBJ whole genome shotgun (WGS) entry which is preliminary data.</text>
</comment>
<gene>
    <name evidence="1" type="ORF">GCM10011332_32500</name>
</gene>
<keyword evidence="2" id="KW-1185">Reference proteome</keyword>
<name>A0A917C7J9_9PROT</name>
<dbReference type="Proteomes" id="UP000632498">
    <property type="component" value="Unassembled WGS sequence"/>
</dbReference>
<reference evidence="1" key="1">
    <citation type="journal article" date="2014" name="Int. J. Syst. Evol. Microbiol.">
        <title>Complete genome sequence of Corynebacterium casei LMG S-19264T (=DSM 44701T), isolated from a smear-ripened cheese.</title>
        <authorList>
            <consortium name="US DOE Joint Genome Institute (JGI-PGF)"/>
            <person name="Walter F."/>
            <person name="Albersmeier A."/>
            <person name="Kalinowski J."/>
            <person name="Ruckert C."/>
        </authorList>
    </citation>
    <scope>NUCLEOTIDE SEQUENCE</scope>
    <source>
        <strain evidence="1">CGMCC 1.15254</strain>
    </source>
</reference>
<protein>
    <submittedName>
        <fullName evidence="1">Uncharacterized protein</fullName>
    </submittedName>
</protein>
<reference evidence="1" key="2">
    <citation type="submission" date="2020-09" db="EMBL/GenBank/DDBJ databases">
        <authorList>
            <person name="Sun Q."/>
            <person name="Zhou Y."/>
        </authorList>
    </citation>
    <scope>NUCLEOTIDE SEQUENCE</scope>
    <source>
        <strain evidence="1">CGMCC 1.15254</strain>
    </source>
</reference>
<evidence type="ECO:0000313" key="1">
    <source>
        <dbReference type="EMBL" id="GGF76033.1"/>
    </source>
</evidence>
<dbReference type="RefSeq" id="WP_188667164.1">
    <property type="nucleotide sequence ID" value="NZ_BMHV01000043.1"/>
</dbReference>